<dbReference type="InterPro" id="IPR001748">
    <property type="entry name" value="BUD31"/>
</dbReference>
<dbReference type="Pfam" id="PF01125">
    <property type="entry name" value="BUD31"/>
    <property type="match status" value="1"/>
</dbReference>
<feature type="region of interest" description="Disordered" evidence="4">
    <location>
        <begin position="1"/>
        <end position="24"/>
    </location>
</feature>
<feature type="compositionally biased region" description="Low complexity" evidence="4">
    <location>
        <begin position="41"/>
        <end position="55"/>
    </location>
</feature>
<protein>
    <submittedName>
        <fullName evidence="5">G10 family protein</fullName>
    </submittedName>
</protein>
<dbReference type="GO" id="GO:0005681">
    <property type="term" value="C:spliceosomal complex"/>
    <property type="evidence" value="ECO:0007669"/>
    <property type="project" value="TreeGrafter"/>
</dbReference>
<dbReference type="PANTHER" id="PTHR19411:SF0">
    <property type="entry name" value="PROTEIN BUD31 HOMOLOG"/>
    <property type="match status" value="1"/>
</dbReference>
<comment type="caution">
    <text evidence="5">The sequence shown here is derived from an EMBL/GenBank/DDBJ whole genome shotgun (WGS) entry which is preliminary data.</text>
</comment>
<sequence>MPRSSKSAKLKIKKTSPPPQGYDKIAPTILKYKQKLKTATTNNTTNTNASSSSTTDTFPPGTKPTSLWPIYKITHDVTRYVYDLYQRDKISNELYTWLTLQDYVDALLIAKWKKQGYEKLCCTQCIGGGAGGGTCICRVPKVELLKRGQDDKVDVECVTCGCRGCASSD</sequence>
<dbReference type="GO" id="GO:0000974">
    <property type="term" value="C:Prp19 complex"/>
    <property type="evidence" value="ECO:0007669"/>
    <property type="project" value="EnsemblFungi"/>
</dbReference>
<comment type="subcellular location">
    <subcellularLocation>
        <location evidence="1">Nucleus</location>
    </subcellularLocation>
</comment>
<proteinExistence type="inferred from homology"/>
<dbReference type="PANTHER" id="PTHR19411">
    <property type="entry name" value="PROTEIN BUD31-RELATED"/>
    <property type="match status" value="1"/>
</dbReference>
<organism evidence="5 6">
    <name type="scientific">Candida parapsilosis</name>
    <name type="common">Yeast</name>
    <dbReference type="NCBI Taxonomy" id="5480"/>
    <lineage>
        <taxon>Eukaryota</taxon>
        <taxon>Fungi</taxon>
        <taxon>Dikarya</taxon>
        <taxon>Ascomycota</taxon>
        <taxon>Saccharomycotina</taxon>
        <taxon>Pichiomycetes</taxon>
        <taxon>Debaryomycetaceae</taxon>
        <taxon>Candida/Lodderomyces clade</taxon>
        <taxon>Candida</taxon>
    </lineage>
</organism>
<evidence type="ECO:0000256" key="3">
    <source>
        <dbReference type="ARBA" id="ARBA00023242"/>
    </source>
</evidence>
<dbReference type="EMBL" id="JABWAB010000004">
    <property type="protein sequence ID" value="KAF6052807.1"/>
    <property type="molecule type" value="Genomic_DNA"/>
</dbReference>
<dbReference type="PRINTS" id="PR00322">
    <property type="entry name" value="G10"/>
</dbReference>
<evidence type="ECO:0000256" key="1">
    <source>
        <dbReference type="ARBA" id="ARBA00004123"/>
    </source>
</evidence>
<feature type="compositionally biased region" description="Basic residues" evidence="4">
    <location>
        <begin position="1"/>
        <end position="14"/>
    </location>
</feature>
<evidence type="ECO:0000256" key="4">
    <source>
        <dbReference type="SAM" id="MobiDB-lite"/>
    </source>
</evidence>
<reference evidence="5" key="1">
    <citation type="submission" date="2020-03" db="EMBL/GenBank/DDBJ databases">
        <title>FDA dAtabase for Regulatory Grade micrObial Sequences (FDA-ARGOS): Supporting development and validation of Infectious Disease Dx tests.</title>
        <authorList>
            <person name="Campos J."/>
            <person name="Goldberg B."/>
            <person name="Tallon L."/>
            <person name="Sadzewicz L."/>
            <person name="Vavikolanu K."/>
            <person name="Mehta A."/>
            <person name="Aluvathingal J."/>
            <person name="Nadendla S."/>
            <person name="Nandy P."/>
            <person name="Geyer C."/>
            <person name="Yan Y."/>
            <person name="Sichtig H."/>
        </authorList>
    </citation>
    <scope>NUCLEOTIDE SEQUENCE [LARGE SCALE GENOMIC DNA]</scope>
    <source>
        <strain evidence="5">FDAARGOS_652</strain>
    </source>
</reference>
<dbReference type="OrthoDB" id="277109at2759"/>
<evidence type="ECO:0000256" key="2">
    <source>
        <dbReference type="ARBA" id="ARBA00005287"/>
    </source>
</evidence>
<dbReference type="GO" id="GO:0005686">
    <property type="term" value="C:U2 snRNP"/>
    <property type="evidence" value="ECO:0007669"/>
    <property type="project" value="EnsemblFungi"/>
</dbReference>
<dbReference type="Proteomes" id="UP000590412">
    <property type="component" value="Unassembled WGS sequence"/>
</dbReference>
<evidence type="ECO:0000313" key="6">
    <source>
        <dbReference type="Proteomes" id="UP000590412"/>
    </source>
</evidence>
<feature type="region of interest" description="Disordered" evidence="4">
    <location>
        <begin position="41"/>
        <end position="60"/>
    </location>
</feature>
<name>A0A8X7NKH2_CANPA</name>
<comment type="similarity">
    <text evidence="2">Belongs to the BUD31 (G10) family.</text>
</comment>
<accession>A0A8X7NKH2</accession>
<gene>
    <name evidence="5" type="ORF">FOB60_003063</name>
</gene>
<evidence type="ECO:0000313" key="5">
    <source>
        <dbReference type="EMBL" id="KAF6052807.1"/>
    </source>
</evidence>
<dbReference type="AlphaFoldDB" id="A0A8X7NKH2"/>
<dbReference type="GO" id="GO:0000398">
    <property type="term" value="P:mRNA splicing, via spliceosome"/>
    <property type="evidence" value="ECO:0007669"/>
    <property type="project" value="EnsemblFungi"/>
</dbReference>
<keyword evidence="3" id="KW-0539">Nucleus</keyword>